<dbReference type="GO" id="GO:0003887">
    <property type="term" value="F:DNA-directed DNA polymerase activity"/>
    <property type="evidence" value="ECO:0007669"/>
    <property type="project" value="UniProtKB-KW"/>
</dbReference>
<keyword evidence="9" id="KW-0255">Endonuclease</keyword>
<dbReference type="PANTHER" id="PTHR42648:SF11">
    <property type="entry name" value="TRANSPOSON TY4-P GAG-POL POLYPROTEIN"/>
    <property type="match status" value="1"/>
</dbReference>
<evidence type="ECO:0000256" key="20">
    <source>
        <dbReference type="ARBA" id="ARBA00048173"/>
    </source>
</evidence>
<evidence type="ECO:0000256" key="14">
    <source>
        <dbReference type="ARBA" id="ARBA00022918"/>
    </source>
</evidence>
<keyword evidence="6" id="KW-0548">Nucleotidyltransferase</keyword>
<evidence type="ECO:0000256" key="19">
    <source>
        <dbReference type="ARBA" id="ARBA00025615"/>
    </source>
</evidence>
<dbReference type="OrthoDB" id="3243429at2759"/>
<keyword evidence="12" id="KW-0694">RNA-binding</keyword>
<keyword evidence="5" id="KW-0808">Transferase</keyword>
<evidence type="ECO:0000256" key="17">
    <source>
        <dbReference type="ARBA" id="ARBA00023172"/>
    </source>
</evidence>
<dbReference type="GeneID" id="43579742"/>
<dbReference type="RefSeq" id="XP_031851533.1">
    <property type="nucleotide sequence ID" value="XM_031995642.1"/>
</dbReference>
<comment type="function">
    <text evidence="19">Integrase (IN) targets the VLP to the nucleus, where a subparticle preintegration complex (PIC) containing at least integrase and the newly synthesized dsDNA copy of the retrotransposon must transit the nuclear membrane. Once in the nucleus, integrase performs the integration of the dsDNA into the host genome.</text>
</comment>
<keyword evidence="11" id="KW-0460">Magnesium</keyword>
<evidence type="ECO:0000256" key="9">
    <source>
        <dbReference type="ARBA" id="ARBA00022759"/>
    </source>
</evidence>
<dbReference type="InterPro" id="IPR012337">
    <property type="entry name" value="RNaseH-like_sf"/>
</dbReference>
<keyword evidence="24" id="KW-1185">Reference proteome</keyword>
<dbReference type="PROSITE" id="PS50994">
    <property type="entry name" value="INTEGRASE"/>
    <property type="match status" value="1"/>
</dbReference>
<dbReference type="GO" id="GO:0003677">
    <property type="term" value="F:DNA binding"/>
    <property type="evidence" value="ECO:0007669"/>
    <property type="project" value="UniProtKB-KW"/>
</dbReference>
<dbReference type="InterPro" id="IPR036397">
    <property type="entry name" value="RNaseH_sf"/>
</dbReference>
<evidence type="ECO:0000256" key="18">
    <source>
        <dbReference type="ARBA" id="ARBA00025590"/>
    </source>
</evidence>
<dbReference type="AlphaFoldDB" id="A0A5E8B326"/>
<reference evidence="23 24" key="1">
    <citation type="submission" date="2019-09" db="EMBL/GenBank/DDBJ databases">
        <authorList>
            <person name="Brejova B."/>
        </authorList>
    </citation>
    <scope>NUCLEOTIDE SEQUENCE [LARGE SCALE GENOMIC DNA]</scope>
</reference>
<evidence type="ECO:0000256" key="5">
    <source>
        <dbReference type="ARBA" id="ARBA00022679"/>
    </source>
</evidence>
<comment type="catalytic activity">
    <reaction evidence="20">
        <text>DNA(n) + a 2'-deoxyribonucleoside 5'-triphosphate = DNA(n+1) + diphosphate</text>
        <dbReference type="Rhea" id="RHEA:22508"/>
        <dbReference type="Rhea" id="RHEA-COMP:17339"/>
        <dbReference type="Rhea" id="RHEA-COMP:17340"/>
        <dbReference type="ChEBI" id="CHEBI:33019"/>
        <dbReference type="ChEBI" id="CHEBI:61560"/>
        <dbReference type="ChEBI" id="CHEBI:173112"/>
        <dbReference type="EC" id="2.7.7.49"/>
    </reaction>
</comment>
<dbReference type="GO" id="GO:0005737">
    <property type="term" value="C:cytoplasm"/>
    <property type="evidence" value="ECO:0007669"/>
    <property type="project" value="UniProtKB-SubCell"/>
</dbReference>
<dbReference type="EMBL" id="CABVLU010000001">
    <property type="protein sequence ID" value="VVT45844.1"/>
    <property type="molecule type" value="Genomic_DNA"/>
</dbReference>
<dbReference type="GO" id="GO:0032196">
    <property type="term" value="P:transposition"/>
    <property type="evidence" value="ECO:0007669"/>
    <property type="project" value="UniProtKB-KW"/>
</dbReference>
<evidence type="ECO:0000256" key="8">
    <source>
        <dbReference type="ARBA" id="ARBA00022723"/>
    </source>
</evidence>
<keyword evidence="8" id="KW-0479">Metal-binding</keyword>
<proteinExistence type="predicted"/>
<evidence type="ECO:0000256" key="2">
    <source>
        <dbReference type="ARBA" id="ARBA00004496"/>
    </source>
</evidence>
<keyword evidence="15" id="KW-0239">DNA-directed DNA polymerase</keyword>
<evidence type="ECO:0000256" key="13">
    <source>
        <dbReference type="ARBA" id="ARBA00022908"/>
    </source>
</evidence>
<accession>A0A5E8B326</accession>
<keyword evidence="13" id="KW-0229">DNA integration</keyword>
<dbReference type="GO" id="GO:0006310">
    <property type="term" value="P:DNA recombination"/>
    <property type="evidence" value="ECO:0007669"/>
    <property type="project" value="UniProtKB-KW"/>
</dbReference>
<evidence type="ECO:0000256" key="4">
    <source>
        <dbReference type="ARBA" id="ARBA00022578"/>
    </source>
</evidence>
<dbReference type="GO" id="GO:0015074">
    <property type="term" value="P:DNA integration"/>
    <property type="evidence" value="ECO:0007669"/>
    <property type="project" value="UniProtKB-KW"/>
</dbReference>
<keyword evidence="3" id="KW-0963">Cytoplasm</keyword>
<evidence type="ECO:0000313" key="24">
    <source>
        <dbReference type="Proteomes" id="UP000398389"/>
    </source>
</evidence>
<keyword evidence="4" id="KW-0815">Transposition</keyword>
<evidence type="ECO:0000256" key="1">
    <source>
        <dbReference type="ARBA" id="ARBA00000077"/>
    </source>
</evidence>
<name>A0A5E8B326_9ASCO</name>
<keyword evidence="16" id="KW-0238">DNA-binding</keyword>
<dbReference type="SUPFAM" id="SSF53098">
    <property type="entry name" value="Ribonuclease H-like"/>
    <property type="match status" value="1"/>
</dbReference>
<evidence type="ECO:0000313" key="23">
    <source>
        <dbReference type="EMBL" id="VVT45844.1"/>
    </source>
</evidence>
<evidence type="ECO:0000259" key="22">
    <source>
        <dbReference type="PROSITE" id="PS50994"/>
    </source>
</evidence>
<evidence type="ECO:0000256" key="21">
    <source>
        <dbReference type="ARBA" id="ARBA00049244"/>
    </source>
</evidence>
<gene>
    <name evidence="23" type="ORF">SAPINGB_P000919</name>
</gene>
<organism evidence="23 24">
    <name type="scientific">Magnusiomyces paraingens</name>
    <dbReference type="NCBI Taxonomy" id="2606893"/>
    <lineage>
        <taxon>Eukaryota</taxon>
        <taxon>Fungi</taxon>
        <taxon>Dikarya</taxon>
        <taxon>Ascomycota</taxon>
        <taxon>Saccharomycotina</taxon>
        <taxon>Dipodascomycetes</taxon>
        <taxon>Dipodascales</taxon>
        <taxon>Dipodascaceae</taxon>
        <taxon>Magnusiomyces</taxon>
    </lineage>
</organism>
<comment type="catalytic activity">
    <reaction evidence="1">
        <text>Endonucleolytic cleavage to 5'-phosphomonoester.</text>
        <dbReference type="EC" id="3.1.26.4"/>
    </reaction>
</comment>
<keyword evidence="17" id="KW-0233">DNA recombination</keyword>
<evidence type="ECO:0000256" key="6">
    <source>
        <dbReference type="ARBA" id="ARBA00022695"/>
    </source>
</evidence>
<protein>
    <recommendedName>
        <fullName evidence="22">Integrase catalytic domain-containing protein</fullName>
    </recommendedName>
</protein>
<dbReference type="PANTHER" id="PTHR42648">
    <property type="entry name" value="TRANSPOSASE, PUTATIVE-RELATED"/>
    <property type="match status" value="1"/>
</dbReference>
<dbReference type="GO" id="GO:0046872">
    <property type="term" value="F:metal ion binding"/>
    <property type="evidence" value="ECO:0007669"/>
    <property type="project" value="UniProtKB-KW"/>
</dbReference>
<evidence type="ECO:0000256" key="15">
    <source>
        <dbReference type="ARBA" id="ARBA00022932"/>
    </source>
</evidence>
<dbReference type="InterPro" id="IPR001584">
    <property type="entry name" value="Integrase_cat-core"/>
</dbReference>
<comment type="function">
    <text evidence="18">Reverse transcriptase/ribonuclease H (RT) is a multifunctional enzyme that catalyzes the conversion of the retro-elements RNA genome into dsDNA within the VLP. The enzyme displays a DNA polymerase activity that can copy either DNA or RNA templates, and a ribonuclease H (RNase H) activity that cleaves the RNA strand of RNA-DNA heteroduplexes during plus-strand synthesis and hydrolyzes RNA primers. The conversion leads to a linear dsDNA copy of the retrotransposon that includes long terminal repeats (LTRs) at both ends.</text>
</comment>
<dbReference type="Proteomes" id="UP000398389">
    <property type="component" value="Unassembled WGS sequence"/>
</dbReference>
<feature type="domain" description="Integrase catalytic" evidence="22">
    <location>
        <begin position="45"/>
        <end position="220"/>
    </location>
</feature>
<dbReference type="GO" id="GO:0003964">
    <property type="term" value="F:RNA-directed DNA polymerase activity"/>
    <property type="evidence" value="ECO:0007669"/>
    <property type="project" value="UniProtKB-KW"/>
</dbReference>
<comment type="subcellular location">
    <subcellularLocation>
        <location evidence="2">Cytoplasm</location>
    </subcellularLocation>
</comment>
<dbReference type="GO" id="GO:0004523">
    <property type="term" value="F:RNA-DNA hybrid ribonuclease activity"/>
    <property type="evidence" value="ECO:0007669"/>
    <property type="project" value="UniProtKB-EC"/>
</dbReference>
<dbReference type="InterPro" id="IPR039537">
    <property type="entry name" value="Retrotran_Ty1/copia-like"/>
</dbReference>
<dbReference type="GO" id="GO:0005634">
    <property type="term" value="C:nucleus"/>
    <property type="evidence" value="ECO:0007669"/>
    <property type="project" value="UniProtKB-ARBA"/>
</dbReference>
<keyword evidence="7" id="KW-0540">Nuclease</keyword>
<evidence type="ECO:0000256" key="3">
    <source>
        <dbReference type="ARBA" id="ARBA00022490"/>
    </source>
</evidence>
<evidence type="ECO:0000256" key="11">
    <source>
        <dbReference type="ARBA" id="ARBA00022842"/>
    </source>
</evidence>
<evidence type="ECO:0000256" key="7">
    <source>
        <dbReference type="ARBA" id="ARBA00022722"/>
    </source>
</evidence>
<comment type="catalytic activity">
    <reaction evidence="21">
        <text>DNA(n) + a 2'-deoxyribonucleoside 5'-triphosphate = DNA(n+1) + diphosphate</text>
        <dbReference type="Rhea" id="RHEA:22508"/>
        <dbReference type="Rhea" id="RHEA-COMP:17339"/>
        <dbReference type="Rhea" id="RHEA-COMP:17340"/>
        <dbReference type="ChEBI" id="CHEBI:33019"/>
        <dbReference type="ChEBI" id="CHEBI:61560"/>
        <dbReference type="ChEBI" id="CHEBI:173112"/>
        <dbReference type="EC" id="2.7.7.7"/>
    </reaction>
</comment>
<evidence type="ECO:0000256" key="10">
    <source>
        <dbReference type="ARBA" id="ARBA00022801"/>
    </source>
</evidence>
<evidence type="ECO:0000256" key="12">
    <source>
        <dbReference type="ARBA" id="ARBA00022884"/>
    </source>
</evidence>
<evidence type="ECO:0000256" key="16">
    <source>
        <dbReference type="ARBA" id="ARBA00023125"/>
    </source>
</evidence>
<sequence length="246" mass="27231">MTPRGAIPKILPRTMAAATSSKSVKPTYPTSLSAMMTQIVATSVSATRPSRCSFCIQAKIMSSAFARSSNSESLPFERLHADIAGPFATSINAACYCSMKTSEALSSIITEITTAFDHKPKYLFSDNGREFIGQEVKQLLDRHSILKVDSVPHISQTHRRIERYVHTAKILIRSLLVHSHLHAPFGDFSCGHAEFLYNSTRIKTINEKYITPYIIAHKKAAEFTRLHTFGCDVIYNDPRPGASIPG</sequence>
<keyword evidence="10" id="KW-0378">Hydrolase</keyword>
<keyword evidence="14" id="KW-0695">RNA-directed DNA polymerase</keyword>
<dbReference type="Gene3D" id="3.30.420.10">
    <property type="entry name" value="Ribonuclease H-like superfamily/Ribonuclease H"/>
    <property type="match status" value="1"/>
</dbReference>
<dbReference type="GO" id="GO:0003723">
    <property type="term" value="F:RNA binding"/>
    <property type="evidence" value="ECO:0007669"/>
    <property type="project" value="UniProtKB-KW"/>
</dbReference>